<dbReference type="Pfam" id="PF22936">
    <property type="entry name" value="Pol_BBD"/>
    <property type="match status" value="1"/>
</dbReference>
<feature type="domain" description="Retrovirus-related Pol polyprotein from transposon TNT 1-94-like beta-barrel" evidence="1">
    <location>
        <begin position="186"/>
        <end position="259"/>
    </location>
</feature>
<reference evidence="2 3" key="1">
    <citation type="journal article" date="2022" name="Nat. Genet.">
        <title>Improved pea reference genome and pan-genome highlight genomic features and evolutionary characteristics.</title>
        <authorList>
            <person name="Yang T."/>
            <person name="Liu R."/>
            <person name="Luo Y."/>
            <person name="Hu S."/>
            <person name="Wang D."/>
            <person name="Wang C."/>
            <person name="Pandey M.K."/>
            <person name="Ge S."/>
            <person name="Xu Q."/>
            <person name="Li N."/>
            <person name="Li G."/>
            <person name="Huang Y."/>
            <person name="Saxena R.K."/>
            <person name="Ji Y."/>
            <person name="Li M."/>
            <person name="Yan X."/>
            <person name="He Y."/>
            <person name="Liu Y."/>
            <person name="Wang X."/>
            <person name="Xiang C."/>
            <person name="Varshney R.K."/>
            <person name="Ding H."/>
            <person name="Gao S."/>
            <person name="Zong X."/>
        </authorList>
    </citation>
    <scope>NUCLEOTIDE SEQUENCE [LARGE SCALE GENOMIC DNA]</scope>
    <source>
        <strain evidence="2 3">cv. Zhongwan 6</strain>
    </source>
</reference>
<gene>
    <name evidence="2" type="ORF">KIW84_076916</name>
</gene>
<dbReference type="Gramene" id="Psat07G0691600-T1">
    <property type="protein sequence ID" value="KAI5392310.1"/>
    <property type="gene ID" value="KIW84_076916"/>
</dbReference>
<comment type="caution">
    <text evidence="2">The sequence shown here is derived from an EMBL/GenBank/DDBJ whole genome shotgun (WGS) entry which is preliminary data.</text>
</comment>
<organism evidence="2 3">
    <name type="scientific">Pisum sativum</name>
    <name type="common">Garden pea</name>
    <name type="synonym">Lathyrus oleraceus</name>
    <dbReference type="NCBI Taxonomy" id="3888"/>
    <lineage>
        <taxon>Eukaryota</taxon>
        <taxon>Viridiplantae</taxon>
        <taxon>Streptophyta</taxon>
        <taxon>Embryophyta</taxon>
        <taxon>Tracheophyta</taxon>
        <taxon>Spermatophyta</taxon>
        <taxon>Magnoliopsida</taxon>
        <taxon>eudicotyledons</taxon>
        <taxon>Gunneridae</taxon>
        <taxon>Pentapetalae</taxon>
        <taxon>rosids</taxon>
        <taxon>fabids</taxon>
        <taxon>Fabales</taxon>
        <taxon>Fabaceae</taxon>
        <taxon>Papilionoideae</taxon>
        <taxon>50 kb inversion clade</taxon>
        <taxon>NPAAA clade</taxon>
        <taxon>Hologalegina</taxon>
        <taxon>IRL clade</taxon>
        <taxon>Fabeae</taxon>
        <taxon>Lathyrus</taxon>
    </lineage>
</organism>
<accession>A0A9D4VY44</accession>
<dbReference type="Proteomes" id="UP001058974">
    <property type="component" value="Chromosome 7"/>
</dbReference>
<evidence type="ECO:0000313" key="3">
    <source>
        <dbReference type="Proteomes" id="UP001058974"/>
    </source>
</evidence>
<dbReference type="AlphaFoldDB" id="A0A9D4VY44"/>
<dbReference type="EMBL" id="JAMSHJ010000007">
    <property type="protein sequence ID" value="KAI5392310.1"/>
    <property type="molecule type" value="Genomic_DNA"/>
</dbReference>
<protein>
    <recommendedName>
        <fullName evidence="1">Retrovirus-related Pol polyprotein from transposon TNT 1-94-like beta-barrel domain-containing protein</fullName>
    </recommendedName>
</protein>
<dbReference type="InterPro" id="IPR054722">
    <property type="entry name" value="PolX-like_BBD"/>
</dbReference>
<keyword evidence="3" id="KW-1185">Reference proteome</keyword>
<name>A0A9D4VY44_PEA</name>
<evidence type="ECO:0000313" key="2">
    <source>
        <dbReference type="EMBL" id="KAI5392310.1"/>
    </source>
</evidence>
<evidence type="ECO:0000259" key="1">
    <source>
        <dbReference type="Pfam" id="PF22936"/>
    </source>
</evidence>
<sequence>MAKPTQAATITSFVPTSPVTSSSISDLSSSHDFCLMIFIKLHDNNYLLWNQQIEGLILTQRMHKLVVNPHIPQKFKTGQDRLEGKISEEYKSWIVQDQIVFIWLLLAIPKLILPRVLSFGDAIREKDQIDSIRDGLQDEYNPSVNVNVAHTNQQAGGACGGFFGTRGRGRMSHGRSLGRGRTSTVSSYHLTSHARLLNTKKPYIGHSRACVANGHSLEIQCVWSSIVAYKCDSGISLTLNDVLYVPCITRNLLPVSKSSSDNQIVCEFPVEGFLDKNDL</sequence>
<proteinExistence type="predicted"/>